<comment type="caution">
    <text evidence="8">The sequence shown here is derived from an EMBL/GenBank/DDBJ whole genome shotgun (WGS) entry which is preliminary data.</text>
</comment>
<name>A0ABD1E0S7_HYPHA</name>
<evidence type="ECO:0000256" key="5">
    <source>
        <dbReference type="ARBA" id="ARBA00023085"/>
    </source>
</evidence>
<dbReference type="AlphaFoldDB" id="A0ABD1E0S7"/>
<evidence type="ECO:0000256" key="2">
    <source>
        <dbReference type="ARBA" id="ARBA00008891"/>
    </source>
</evidence>
<evidence type="ECO:0000256" key="4">
    <source>
        <dbReference type="ARBA" id="ARBA00022801"/>
    </source>
</evidence>
<feature type="domain" description="Pectinesterase catalytic" evidence="7">
    <location>
        <begin position="171"/>
        <end position="317"/>
    </location>
</feature>
<organism evidence="8 9">
    <name type="scientific">Hypothenemus hampei</name>
    <name type="common">Coffee berry borer</name>
    <dbReference type="NCBI Taxonomy" id="57062"/>
    <lineage>
        <taxon>Eukaryota</taxon>
        <taxon>Metazoa</taxon>
        <taxon>Ecdysozoa</taxon>
        <taxon>Arthropoda</taxon>
        <taxon>Hexapoda</taxon>
        <taxon>Insecta</taxon>
        <taxon>Pterygota</taxon>
        <taxon>Neoptera</taxon>
        <taxon>Endopterygota</taxon>
        <taxon>Coleoptera</taxon>
        <taxon>Polyphaga</taxon>
        <taxon>Cucujiformia</taxon>
        <taxon>Curculionidae</taxon>
        <taxon>Scolytinae</taxon>
        <taxon>Hypothenemus</taxon>
    </lineage>
</organism>
<dbReference type="PANTHER" id="PTHR31321:SF57">
    <property type="entry name" value="PECTINESTERASE 53-RELATED"/>
    <property type="match status" value="1"/>
</dbReference>
<dbReference type="GO" id="GO:0030599">
    <property type="term" value="F:pectinesterase activity"/>
    <property type="evidence" value="ECO:0007669"/>
    <property type="project" value="UniProtKB-EC"/>
</dbReference>
<protein>
    <recommendedName>
        <fullName evidence="3">pectinesterase</fullName>
        <ecNumber evidence="3">3.1.1.11</ecNumber>
    </recommendedName>
</protein>
<dbReference type="InterPro" id="IPR012334">
    <property type="entry name" value="Pectin_lyas_fold"/>
</dbReference>
<evidence type="ECO:0000256" key="6">
    <source>
        <dbReference type="SAM" id="SignalP"/>
    </source>
</evidence>
<proteinExistence type="inferred from homology"/>
<sequence length="391" mass="42867">MILHILLKALLLTLTIWQYSFASEYPGTETRPILSKEEAAKFTPENYFQGWEPAEIIVPEAFDYVVEPEQSIQSVVSQAIKAARSSTRVYIKIQPGHYMETVYINATYVQLTIIGDTKDPSSVHIMASLSAQTSVEDYKNIVNPNGTRYQEGDQAWGFYNGCASRKTGTIGTDCTPVFFVEGEGFQLQGVTVHNGATNAQGIAVLTAGDKFHLMNNVFMGYQDILGLGIGPSESHLLERVLIHMSVIEGQVNYVFGGASVIFNEVTFNTLEINPNSSAIIFAPDTAPENSYGFLVINSNITGVNSNSSKVYLGRSWDQGVVSSEYYEAGKSPNGQLVIRESNIDGVINVATPYAPAATSQRPFSTDLSITRNLDNNTYNRLWEFNNTGDGA</sequence>
<keyword evidence="9" id="KW-1185">Reference proteome</keyword>
<dbReference type="InterPro" id="IPR011050">
    <property type="entry name" value="Pectin_lyase_fold/virulence"/>
</dbReference>
<comment type="similarity">
    <text evidence="2">Belongs to the pectinesterase family.</text>
</comment>
<accession>A0ABD1E0S7</accession>
<evidence type="ECO:0000256" key="3">
    <source>
        <dbReference type="ARBA" id="ARBA00013229"/>
    </source>
</evidence>
<dbReference type="PANTHER" id="PTHR31321">
    <property type="entry name" value="ACYL-COA THIOESTER HYDROLASE YBHC-RELATED"/>
    <property type="match status" value="1"/>
</dbReference>
<comment type="pathway">
    <text evidence="1">Glycan metabolism; pectin degradation; 2-dehydro-3-deoxy-D-gluconate from pectin: step 1/5.</text>
</comment>
<dbReference type="SUPFAM" id="SSF51126">
    <property type="entry name" value="Pectin lyase-like"/>
    <property type="match status" value="1"/>
</dbReference>
<evidence type="ECO:0000256" key="1">
    <source>
        <dbReference type="ARBA" id="ARBA00005184"/>
    </source>
</evidence>
<dbReference type="Proteomes" id="UP001566132">
    <property type="component" value="Unassembled WGS sequence"/>
</dbReference>
<gene>
    <name evidence="8" type="ORF">ABEB36_015236</name>
</gene>
<keyword evidence="5" id="KW-0063">Aspartyl esterase</keyword>
<evidence type="ECO:0000313" key="9">
    <source>
        <dbReference type="Proteomes" id="UP001566132"/>
    </source>
</evidence>
<evidence type="ECO:0000259" key="7">
    <source>
        <dbReference type="Pfam" id="PF01095"/>
    </source>
</evidence>
<dbReference type="EMBL" id="JBDJPC010000015">
    <property type="protein sequence ID" value="KAL1488286.1"/>
    <property type="molecule type" value="Genomic_DNA"/>
</dbReference>
<keyword evidence="4" id="KW-0378">Hydrolase</keyword>
<keyword evidence="6" id="KW-0732">Signal</keyword>
<dbReference type="Gene3D" id="2.160.20.10">
    <property type="entry name" value="Single-stranded right-handed beta-helix, Pectin lyase-like"/>
    <property type="match status" value="1"/>
</dbReference>
<dbReference type="Pfam" id="PF01095">
    <property type="entry name" value="Pectinesterase"/>
    <property type="match status" value="1"/>
</dbReference>
<dbReference type="InterPro" id="IPR000070">
    <property type="entry name" value="Pectinesterase_cat"/>
</dbReference>
<feature type="chain" id="PRO_5044840174" description="pectinesterase" evidence="6">
    <location>
        <begin position="23"/>
        <end position="391"/>
    </location>
</feature>
<dbReference type="EC" id="3.1.1.11" evidence="3"/>
<feature type="signal peptide" evidence="6">
    <location>
        <begin position="1"/>
        <end position="22"/>
    </location>
</feature>
<evidence type="ECO:0000313" key="8">
    <source>
        <dbReference type="EMBL" id="KAL1488286.1"/>
    </source>
</evidence>
<reference evidence="8 9" key="1">
    <citation type="submission" date="2024-05" db="EMBL/GenBank/DDBJ databases">
        <title>Genetic variation in Jamaican populations of the coffee berry borer (Hypothenemus hampei).</title>
        <authorList>
            <person name="Errbii M."/>
            <person name="Myrie A."/>
        </authorList>
    </citation>
    <scope>NUCLEOTIDE SEQUENCE [LARGE SCALE GENOMIC DNA]</scope>
    <source>
        <strain evidence="8">JA-Hopewell-2020-01-JO</strain>
        <tissue evidence="8">Whole body</tissue>
    </source>
</reference>